<dbReference type="PANTHER" id="PTHR40202:SF1">
    <property type="entry name" value="HD DOMAIN-CONTAINING PROTEIN"/>
    <property type="match status" value="1"/>
</dbReference>
<dbReference type="STRING" id="488535.SAMN04487963_2171"/>
<dbReference type="CDD" id="cd00077">
    <property type="entry name" value="HDc"/>
    <property type="match status" value="1"/>
</dbReference>
<dbReference type="InterPro" id="IPR003607">
    <property type="entry name" value="HD/PDEase_dom"/>
</dbReference>
<dbReference type="PANTHER" id="PTHR40202">
    <property type="match status" value="1"/>
</dbReference>
<dbReference type="InterPro" id="IPR006674">
    <property type="entry name" value="HD_domain"/>
</dbReference>
<feature type="domain" description="HD" evidence="1">
    <location>
        <begin position="41"/>
        <end position="113"/>
    </location>
</feature>
<dbReference type="Gene3D" id="1.10.3210.10">
    <property type="entry name" value="Hypothetical protein af1432"/>
    <property type="match status" value="1"/>
</dbReference>
<dbReference type="Pfam" id="PF01966">
    <property type="entry name" value="HD"/>
    <property type="match status" value="1"/>
</dbReference>
<evidence type="ECO:0000259" key="1">
    <source>
        <dbReference type="Pfam" id="PF01966"/>
    </source>
</evidence>
<dbReference type="OrthoDB" id="823268at2"/>
<gene>
    <name evidence="2" type="ORF">SAMN04487963_2171</name>
</gene>
<name>A0A1I4Q5D0_9GAMM</name>
<dbReference type="AlphaFoldDB" id="A0A1I4Q5D0"/>
<evidence type="ECO:0000313" key="2">
    <source>
        <dbReference type="EMBL" id="SFM34875.1"/>
    </source>
</evidence>
<dbReference type="RefSeq" id="WP_092022406.1">
    <property type="nucleotide sequence ID" value="NZ_FOUE01000003.1"/>
</dbReference>
<sequence length="196" mass="22057">MTVQLKEAPSLPTHNTIVDFIEGIFQRRGSDAYLGESVTMAEHMLQAAWCAEQDGGTPEMIAAALLHDLGHFTSEIPEDRLMKGTDNFHQEAGARFLERFFPDEVVEPIRQHVAAKRYLCAVDPDYFGKLSDASVYTLELQGGPMSADEVAAFERNPHLDSCIRVRLWDDQGKDPDMPHPGFKRYRPLLESLIVAR</sequence>
<organism evidence="2 3">
    <name type="scientific">Marinobacter zhejiangensis</name>
    <dbReference type="NCBI Taxonomy" id="488535"/>
    <lineage>
        <taxon>Bacteria</taxon>
        <taxon>Pseudomonadati</taxon>
        <taxon>Pseudomonadota</taxon>
        <taxon>Gammaproteobacteria</taxon>
        <taxon>Pseudomonadales</taxon>
        <taxon>Marinobacteraceae</taxon>
        <taxon>Marinobacter</taxon>
    </lineage>
</organism>
<dbReference type="InterPro" id="IPR052567">
    <property type="entry name" value="OP_Dioxygenase"/>
</dbReference>
<evidence type="ECO:0000313" key="3">
    <source>
        <dbReference type="Proteomes" id="UP000198519"/>
    </source>
</evidence>
<dbReference type="Proteomes" id="UP000198519">
    <property type="component" value="Unassembled WGS sequence"/>
</dbReference>
<protein>
    <submittedName>
        <fullName evidence="2">Phosphonate degradation operons associated HDIG domain protein</fullName>
    </submittedName>
</protein>
<dbReference type="SUPFAM" id="SSF109604">
    <property type="entry name" value="HD-domain/PDEase-like"/>
    <property type="match status" value="1"/>
</dbReference>
<dbReference type="EMBL" id="FOUE01000003">
    <property type="protein sequence ID" value="SFM34875.1"/>
    <property type="molecule type" value="Genomic_DNA"/>
</dbReference>
<accession>A0A1I4Q5D0</accession>
<reference evidence="3" key="1">
    <citation type="submission" date="2016-10" db="EMBL/GenBank/DDBJ databases">
        <authorList>
            <person name="Varghese N."/>
            <person name="Submissions S."/>
        </authorList>
    </citation>
    <scope>NUCLEOTIDE SEQUENCE [LARGE SCALE GENOMIC DNA]</scope>
    <source>
        <strain evidence="3">CGMCC 1.7061</strain>
    </source>
</reference>
<keyword evidence="3" id="KW-1185">Reference proteome</keyword>
<proteinExistence type="predicted"/>